<dbReference type="OrthoDB" id="3499702at2"/>
<dbReference type="InterPro" id="IPR012338">
    <property type="entry name" value="Beta-lactam/transpept-like"/>
</dbReference>
<keyword evidence="2" id="KW-0645">Protease</keyword>
<dbReference type="PANTHER" id="PTHR46825">
    <property type="entry name" value="D-ALANYL-D-ALANINE-CARBOXYPEPTIDASE/ENDOPEPTIDASE AMPH"/>
    <property type="match status" value="1"/>
</dbReference>
<gene>
    <name evidence="2" type="ORF">SAMN05444920_12024</name>
</gene>
<evidence type="ECO:0000313" key="3">
    <source>
        <dbReference type="Proteomes" id="UP000236732"/>
    </source>
</evidence>
<proteinExistence type="predicted"/>
<dbReference type="EMBL" id="FNVT01000020">
    <property type="protein sequence ID" value="SEH01320.1"/>
    <property type="molecule type" value="Genomic_DNA"/>
</dbReference>
<evidence type="ECO:0000313" key="2">
    <source>
        <dbReference type="EMBL" id="SEH01320.1"/>
    </source>
</evidence>
<protein>
    <submittedName>
        <fullName evidence="2">D-alanyl-D-alanine carboxypeptidase</fullName>
    </submittedName>
</protein>
<dbReference type="RefSeq" id="WP_103962427.1">
    <property type="nucleotide sequence ID" value="NZ_FNVT01000020.1"/>
</dbReference>
<feature type="domain" description="Beta-lactamase-related" evidence="1">
    <location>
        <begin position="15"/>
        <end position="334"/>
    </location>
</feature>
<keyword evidence="2" id="KW-0378">Hydrolase</keyword>
<name>A0A1H6ETY0_9ACTN</name>
<dbReference type="InterPro" id="IPR050491">
    <property type="entry name" value="AmpC-like"/>
</dbReference>
<organism evidence="2 3">
    <name type="scientific">Nonomuraea solani</name>
    <dbReference type="NCBI Taxonomy" id="1144553"/>
    <lineage>
        <taxon>Bacteria</taxon>
        <taxon>Bacillati</taxon>
        <taxon>Actinomycetota</taxon>
        <taxon>Actinomycetes</taxon>
        <taxon>Streptosporangiales</taxon>
        <taxon>Streptosporangiaceae</taxon>
        <taxon>Nonomuraea</taxon>
    </lineage>
</organism>
<dbReference type="AlphaFoldDB" id="A0A1H6ETY0"/>
<dbReference type="SUPFAM" id="SSF56601">
    <property type="entry name" value="beta-lactamase/transpeptidase-like"/>
    <property type="match status" value="1"/>
</dbReference>
<keyword evidence="3" id="KW-1185">Reference proteome</keyword>
<dbReference type="Proteomes" id="UP000236732">
    <property type="component" value="Unassembled WGS sequence"/>
</dbReference>
<sequence>MTIPNSLGSNYEAVQRILDNAVSSGVTPGIVTEVWKGDTRWFASAGKADISTGRERAPEELFRIGSAAKAFTAATTLKLVGEGVLSLDDTVAKWLPGLLDDSHYDGGKITLRQLLNQTSGAFNFSMDPEFFADGQGEAWYERRFKVFTPEELVRIALRHPPYNAPGEAFRYSNTQYYLAAMMVEKATGESYGDVLDRLILRPLDLTRTSLPTTQTVIPGPHPVHYSRLHSEDPAAPLRDATESNETTAWSAGGMISSTGDLLTFFSALCSGRILKPAQMEEMFTTVSTDGAGWLPNTRYGLGVWVEQKLQSGVPVWGNGGADYGTFTLVMGDRDGTHMVAGHVNTDWSPQAYEAFLAILDIEFGPPLPNVSPAAK</sequence>
<keyword evidence="2" id="KW-0121">Carboxypeptidase</keyword>
<dbReference type="PANTHER" id="PTHR46825:SF7">
    <property type="entry name" value="D-ALANYL-D-ALANINE CARBOXYPEPTIDASE"/>
    <property type="match status" value="1"/>
</dbReference>
<accession>A0A1H6ETY0</accession>
<reference evidence="2 3" key="1">
    <citation type="submission" date="2016-10" db="EMBL/GenBank/DDBJ databases">
        <authorList>
            <person name="de Groot N.N."/>
        </authorList>
    </citation>
    <scope>NUCLEOTIDE SEQUENCE [LARGE SCALE GENOMIC DNA]</scope>
    <source>
        <strain evidence="2 3">CGMCC 4.7037</strain>
    </source>
</reference>
<dbReference type="Pfam" id="PF00144">
    <property type="entry name" value="Beta-lactamase"/>
    <property type="match status" value="1"/>
</dbReference>
<dbReference type="Gene3D" id="3.40.710.10">
    <property type="entry name" value="DD-peptidase/beta-lactamase superfamily"/>
    <property type="match status" value="1"/>
</dbReference>
<evidence type="ECO:0000259" key="1">
    <source>
        <dbReference type="Pfam" id="PF00144"/>
    </source>
</evidence>
<dbReference type="GO" id="GO:0004180">
    <property type="term" value="F:carboxypeptidase activity"/>
    <property type="evidence" value="ECO:0007669"/>
    <property type="project" value="UniProtKB-KW"/>
</dbReference>
<dbReference type="InterPro" id="IPR001466">
    <property type="entry name" value="Beta-lactam-related"/>
</dbReference>